<accession>A0A2H3JCZ8</accession>
<evidence type="ECO:0000313" key="1">
    <source>
        <dbReference type="EMBL" id="PCH36609.1"/>
    </source>
</evidence>
<organism evidence="1 2">
    <name type="scientific">Wolfiporia cocos (strain MD-104)</name>
    <name type="common">Brown rot fungus</name>
    <dbReference type="NCBI Taxonomy" id="742152"/>
    <lineage>
        <taxon>Eukaryota</taxon>
        <taxon>Fungi</taxon>
        <taxon>Dikarya</taxon>
        <taxon>Basidiomycota</taxon>
        <taxon>Agaricomycotina</taxon>
        <taxon>Agaricomycetes</taxon>
        <taxon>Polyporales</taxon>
        <taxon>Phaeolaceae</taxon>
        <taxon>Wolfiporia</taxon>
    </lineage>
</organism>
<protein>
    <submittedName>
        <fullName evidence="1">Uncharacterized protein</fullName>
    </submittedName>
</protein>
<keyword evidence="2" id="KW-1185">Reference proteome</keyword>
<proteinExistence type="predicted"/>
<name>A0A2H3JCZ8_WOLCO</name>
<evidence type="ECO:0000313" key="2">
    <source>
        <dbReference type="Proteomes" id="UP000218811"/>
    </source>
</evidence>
<dbReference type="EMBL" id="KB467887">
    <property type="protein sequence ID" value="PCH36609.1"/>
    <property type="molecule type" value="Genomic_DNA"/>
</dbReference>
<sequence>MGVEAPKRLEEHEREDHNLTISSRINSKTAIFALTTARELTPAVCGRIPAQIERIRDTAHP</sequence>
<gene>
    <name evidence="1" type="ORF">WOLCODRAFT_140528</name>
</gene>
<reference evidence="1 2" key="1">
    <citation type="journal article" date="2012" name="Science">
        <title>The Paleozoic origin of enzymatic lignin decomposition reconstructed from 31 fungal genomes.</title>
        <authorList>
            <person name="Floudas D."/>
            <person name="Binder M."/>
            <person name="Riley R."/>
            <person name="Barry K."/>
            <person name="Blanchette R.A."/>
            <person name="Henrissat B."/>
            <person name="Martinez A.T."/>
            <person name="Otillar R."/>
            <person name="Spatafora J.W."/>
            <person name="Yadav J.S."/>
            <person name="Aerts A."/>
            <person name="Benoit I."/>
            <person name="Boyd A."/>
            <person name="Carlson A."/>
            <person name="Copeland A."/>
            <person name="Coutinho P.M."/>
            <person name="de Vries R.P."/>
            <person name="Ferreira P."/>
            <person name="Findley K."/>
            <person name="Foster B."/>
            <person name="Gaskell J."/>
            <person name="Glotzer D."/>
            <person name="Gorecki P."/>
            <person name="Heitman J."/>
            <person name="Hesse C."/>
            <person name="Hori C."/>
            <person name="Igarashi K."/>
            <person name="Jurgens J.A."/>
            <person name="Kallen N."/>
            <person name="Kersten P."/>
            <person name="Kohler A."/>
            <person name="Kuees U."/>
            <person name="Kumar T.K.A."/>
            <person name="Kuo A."/>
            <person name="LaButti K."/>
            <person name="Larrondo L.F."/>
            <person name="Lindquist E."/>
            <person name="Ling A."/>
            <person name="Lombard V."/>
            <person name="Lucas S."/>
            <person name="Lundell T."/>
            <person name="Martin R."/>
            <person name="McLaughlin D.J."/>
            <person name="Morgenstern I."/>
            <person name="Morin E."/>
            <person name="Murat C."/>
            <person name="Nagy L.G."/>
            <person name="Nolan M."/>
            <person name="Ohm R.A."/>
            <person name="Patyshakuliyeva A."/>
            <person name="Rokas A."/>
            <person name="Ruiz-Duenas F.J."/>
            <person name="Sabat G."/>
            <person name="Salamov A."/>
            <person name="Samejima M."/>
            <person name="Schmutz J."/>
            <person name="Slot J.C."/>
            <person name="St John F."/>
            <person name="Stenlid J."/>
            <person name="Sun H."/>
            <person name="Sun S."/>
            <person name="Syed K."/>
            <person name="Tsang A."/>
            <person name="Wiebenga A."/>
            <person name="Young D."/>
            <person name="Pisabarro A."/>
            <person name="Eastwood D.C."/>
            <person name="Martin F."/>
            <person name="Cullen D."/>
            <person name="Grigoriev I.V."/>
            <person name="Hibbett D.S."/>
        </authorList>
    </citation>
    <scope>NUCLEOTIDE SEQUENCE [LARGE SCALE GENOMIC DNA]</scope>
    <source>
        <strain evidence="1 2">MD-104</strain>
    </source>
</reference>
<dbReference type="AlphaFoldDB" id="A0A2H3JCZ8"/>
<dbReference type="Proteomes" id="UP000218811">
    <property type="component" value="Unassembled WGS sequence"/>
</dbReference>